<dbReference type="EMBL" id="CAJVQC010017991">
    <property type="protein sequence ID" value="CAG8689798.1"/>
    <property type="molecule type" value="Genomic_DNA"/>
</dbReference>
<dbReference type="Proteomes" id="UP000789920">
    <property type="component" value="Unassembled WGS sequence"/>
</dbReference>
<reference evidence="1" key="1">
    <citation type="submission" date="2021-06" db="EMBL/GenBank/DDBJ databases">
        <authorList>
            <person name="Kallberg Y."/>
            <person name="Tangrot J."/>
            <person name="Rosling A."/>
        </authorList>
    </citation>
    <scope>NUCLEOTIDE SEQUENCE</scope>
    <source>
        <strain evidence="1">MA461A</strain>
    </source>
</reference>
<proteinExistence type="predicted"/>
<comment type="caution">
    <text evidence="1">The sequence shown here is derived from an EMBL/GenBank/DDBJ whole genome shotgun (WGS) entry which is preliminary data.</text>
</comment>
<accession>A0ACA9P525</accession>
<protein>
    <submittedName>
        <fullName evidence="1">17423_t:CDS:1</fullName>
    </submittedName>
</protein>
<evidence type="ECO:0000313" key="2">
    <source>
        <dbReference type="Proteomes" id="UP000789920"/>
    </source>
</evidence>
<organism evidence="1 2">
    <name type="scientific">Racocetra persica</name>
    <dbReference type="NCBI Taxonomy" id="160502"/>
    <lineage>
        <taxon>Eukaryota</taxon>
        <taxon>Fungi</taxon>
        <taxon>Fungi incertae sedis</taxon>
        <taxon>Mucoromycota</taxon>
        <taxon>Glomeromycotina</taxon>
        <taxon>Glomeromycetes</taxon>
        <taxon>Diversisporales</taxon>
        <taxon>Gigasporaceae</taxon>
        <taxon>Racocetra</taxon>
    </lineage>
</organism>
<gene>
    <name evidence="1" type="ORF">RPERSI_LOCUS9485</name>
</gene>
<sequence>MSPYTNFAVDHLWCYRSASSDIDLQILFAELHLSVSSLLFHIVVVAFASVTVVVRLG</sequence>
<name>A0ACA9P525_9GLOM</name>
<evidence type="ECO:0000313" key="1">
    <source>
        <dbReference type="EMBL" id="CAG8689798.1"/>
    </source>
</evidence>
<keyword evidence="2" id="KW-1185">Reference proteome</keyword>